<dbReference type="OrthoDB" id="9758211at2"/>
<dbReference type="InterPro" id="IPR002035">
    <property type="entry name" value="VWF_A"/>
</dbReference>
<dbReference type="PANTHER" id="PTHR41248">
    <property type="entry name" value="NORD PROTEIN"/>
    <property type="match status" value="1"/>
</dbReference>
<feature type="coiled-coil region" evidence="1">
    <location>
        <begin position="415"/>
        <end position="442"/>
    </location>
</feature>
<dbReference type="Pfam" id="PF00092">
    <property type="entry name" value="VWA"/>
    <property type="match status" value="1"/>
</dbReference>
<sequence length="672" mass="74798">MAEAEDVITDVARHATVYVQALWRRHRGPADPAKTVTLRDVAPRLDLLIKALFGSHYSLRIAQPPSPPTLLKKLFVPEEKPGRHNAVPATDGVHIWLPEQLGDDGSIALERYRTLALQQAMRARRGSAAAMSVIDNPLQRSLYLLLEAWAADTDLVRQLPGLAASIHGLRQHALATRPPLDVFPSQRRPLESFLRGLLRSECDQALEGLPIPATTADSLRQSATLAAQLLPLDEPQRRGAHRLLLDAWTGDLRSPATRPELPGLPGEIDSTDTLPRSARLPRRPNVREASADEDEDQQPGLWMVQPAQPLEQAEDPMGMQRPADRDAEIPAADFADSLSELNEARLVVTPGHPKEVLLCDDPPPTRVRGGAQPPANGPINYPEWDYRSQAYRDPGATLQLCPAQQGPLQWVEQTLETHRSMLDAIRQQFERLRARRVRLRKQLDGDDIDLQAYIDGCAQARAGLDMPQALYQTQRRTRRDMAIMLLIDVSGSTDGWISHNRRIIDVEREALLLVCLALESMGEPYSVLAFSGEGSQRVTIRTLKAFDECYSNEVGRRIAALEPERYTRAGAAIRHASTLLMREAASHRLLLLISDGKPNDVDQYEGRYGVEDMRQAVTEAKLQGIYPFCLTIDCQAANYLPAVFGARQYALLPRPELLPGVLLEWIKRLVSA</sequence>
<dbReference type="InterPro" id="IPR036465">
    <property type="entry name" value="vWFA_dom_sf"/>
</dbReference>
<dbReference type="Proteomes" id="UP000337909">
    <property type="component" value="Unassembled WGS sequence"/>
</dbReference>
<dbReference type="CDD" id="cd01454">
    <property type="entry name" value="vWA_norD_type"/>
    <property type="match status" value="1"/>
</dbReference>
<reference evidence="4 5" key="1">
    <citation type="submission" date="2019-09" db="EMBL/GenBank/DDBJ databases">
        <authorList>
            <person name="Chandra G."/>
            <person name="Truman W A."/>
        </authorList>
    </citation>
    <scope>NUCLEOTIDE SEQUENCE [LARGE SCALE GENOMIC DNA]</scope>
    <source>
        <strain evidence="4">PS691</strain>
    </source>
</reference>
<dbReference type="PANTHER" id="PTHR41248:SF1">
    <property type="entry name" value="NORD PROTEIN"/>
    <property type="match status" value="1"/>
</dbReference>
<evidence type="ECO:0000313" key="5">
    <source>
        <dbReference type="Proteomes" id="UP000337909"/>
    </source>
</evidence>
<dbReference type="EMBL" id="CABVHQ010000090">
    <property type="protein sequence ID" value="VVO36572.1"/>
    <property type="molecule type" value="Genomic_DNA"/>
</dbReference>
<organism evidence="4 5">
    <name type="scientific">Pseudomonas fluorescens</name>
    <dbReference type="NCBI Taxonomy" id="294"/>
    <lineage>
        <taxon>Bacteria</taxon>
        <taxon>Pseudomonadati</taxon>
        <taxon>Pseudomonadota</taxon>
        <taxon>Gammaproteobacteria</taxon>
        <taxon>Pseudomonadales</taxon>
        <taxon>Pseudomonadaceae</taxon>
        <taxon>Pseudomonas</taxon>
    </lineage>
</organism>
<evidence type="ECO:0000313" key="4">
    <source>
        <dbReference type="EMBL" id="VVO36572.1"/>
    </source>
</evidence>
<dbReference type="InterPro" id="IPR051928">
    <property type="entry name" value="NorD/CobT"/>
</dbReference>
<dbReference type="AlphaFoldDB" id="A0A5E7FCS4"/>
<feature type="region of interest" description="Disordered" evidence="2">
    <location>
        <begin position="252"/>
        <end position="300"/>
    </location>
</feature>
<evidence type="ECO:0000256" key="2">
    <source>
        <dbReference type="SAM" id="MobiDB-lite"/>
    </source>
</evidence>
<protein>
    <recommendedName>
        <fullName evidence="3">VWFA domain-containing protein</fullName>
    </recommendedName>
</protein>
<dbReference type="RefSeq" id="WP_150645164.1">
    <property type="nucleotide sequence ID" value="NZ_CABVHQ010000090.1"/>
</dbReference>
<feature type="domain" description="VWFA" evidence="3">
    <location>
        <begin position="482"/>
        <end position="632"/>
    </location>
</feature>
<accession>A0A5E7FCS4</accession>
<proteinExistence type="predicted"/>
<evidence type="ECO:0000259" key="3">
    <source>
        <dbReference type="PROSITE" id="PS50234"/>
    </source>
</evidence>
<evidence type="ECO:0000256" key="1">
    <source>
        <dbReference type="SAM" id="Coils"/>
    </source>
</evidence>
<dbReference type="SUPFAM" id="SSF53300">
    <property type="entry name" value="vWA-like"/>
    <property type="match status" value="1"/>
</dbReference>
<keyword evidence="1" id="KW-0175">Coiled coil</keyword>
<dbReference type="Gene3D" id="3.40.50.410">
    <property type="entry name" value="von Willebrand factor, type A domain"/>
    <property type="match status" value="1"/>
</dbReference>
<dbReference type="SMART" id="SM00327">
    <property type="entry name" value="VWA"/>
    <property type="match status" value="1"/>
</dbReference>
<gene>
    <name evidence="4" type="ORF">PS691_05369</name>
</gene>
<name>A0A5E7FCS4_PSEFL</name>
<dbReference type="PROSITE" id="PS50234">
    <property type="entry name" value="VWFA"/>
    <property type="match status" value="1"/>
</dbReference>